<evidence type="ECO:0000313" key="5">
    <source>
        <dbReference type="EMBL" id="VAI80238.1"/>
    </source>
</evidence>
<proteinExistence type="predicted"/>
<dbReference type="Gene3D" id="1.10.10.10">
    <property type="entry name" value="Winged helix-like DNA-binding domain superfamily/Winged helix DNA-binding domain"/>
    <property type="match status" value="1"/>
</dbReference>
<evidence type="ECO:0000259" key="4">
    <source>
        <dbReference type="Pfam" id="PF01336"/>
    </source>
</evidence>
<dbReference type="Proteomes" id="UP000324705">
    <property type="component" value="Chromosome 7A"/>
</dbReference>
<dbReference type="GO" id="GO:0035861">
    <property type="term" value="C:site of double-strand break"/>
    <property type="evidence" value="ECO:0007669"/>
    <property type="project" value="TreeGrafter"/>
</dbReference>
<dbReference type="GO" id="GO:0003697">
    <property type="term" value="F:single-stranded DNA binding"/>
    <property type="evidence" value="ECO:0007669"/>
    <property type="project" value="TreeGrafter"/>
</dbReference>
<keyword evidence="2" id="KW-0238">DNA-binding</keyword>
<evidence type="ECO:0000313" key="6">
    <source>
        <dbReference type="Proteomes" id="UP000324705"/>
    </source>
</evidence>
<sequence length="281" mass="32073">MPLHPHNFIFVMANRANSTPELFTGQVIMDPRPNSSGTSSINTAPSSLRPLTIKMLLDSFFEDTERYPLIIDGMPVSSVDLIGMVRNKSLSMDHCTFDLYDGTGSVNVYFWFDGRQDSKDAWSFNEGMYVRVVGRATSLEQFFQIKAYMVRTVKNFNDITHHFIYCIKAHIDISKQSRLKLQENSVATPSASTVMPRYQIAPSQIPEDCSFEDKIFSILRDPAYRDMDHGVSLKLLRSALGASQDDIIDACYFNFRKVITEQIRLGEMYTTIDERHFKSSN</sequence>
<dbReference type="PANTHER" id="PTHR13989">
    <property type="entry name" value="REPLICATION PROTEIN A-RELATED"/>
    <property type="match status" value="1"/>
</dbReference>
<protein>
    <recommendedName>
        <fullName evidence="4">OB domain-containing protein</fullName>
    </recommendedName>
</protein>
<reference evidence="5 6" key="1">
    <citation type="submission" date="2017-09" db="EMBL/GenBank/DDBJ databases">
        <authorList>
            <consortium name="International Durum Wheat Genome Sequencing Consortium (IDWGSC)"/>
            <person name="Milanesi L."/>
        </authorList>
    </citation>
    <scope>NUCLEOTIDE SEQUENCE [LARGE SCALE GENOMIC DNA]</scope>
    <source>
        <strain evidence="6">cv. Svevo</strain>
    </source>
</reference>
<dbReference type="InterPro" id="IPR036388">
    <property type="entry name" value="WH-like_DNA-bd_sf"/>
</dbReference>
<organism evidence="5 6">
    <name type="scientific">Triticum turgidum subsp. durum</name>
    <name type="common">Durum wheat</name>
    <name type="synonym">Triticum durum</name>
    <dbReference type="NCBI Taxonomy" id="4567"/>
    <lineage>
        <taxon>Eukaryota</taxon>
        <taxon>Viridiplantae</taxon>
        <taxon>Streptophyta</taxon>
        <taxon>Embryophyta</taxon>
        <taxon>Tracheophyta</taxon>
        <taxon>Spermatophyta</taxon>
        <taxon>Magnoliopsida</taxon>
        <taxon>Liliopsida</taxon>
        <taxon>Poales</taxon>
        <taxon>Poaceae</taxon>
        <taxon>BOP clade</taxon>
        <taxon>Pooideae</taxon>
        <taxon>Triticodae</taxon>
        <taxon>Triticeae</taxon>
        <taxon>Triticinae</taxon>
        <taxon>Triticum</taxon>
    </lineage>
</organism>
<dbReference type="InterPro" id="IPR004365">
    <property type="entry name" value="NA-bd_OB_tRNA"/>
</dbReference>
<dbReference type="Gramene" id="TRITD7Av1G251800.3">
    <property type="protein sequence ID" value="TRITD7Av1G251800.3"/>
    <property type="gene ID" value="TRITD7Av1G251800"/>
</dbReference>
<dbReference type="Gene3D" id="2.40.50.140">
    <property type="entry name" value="Nucleic acid-binding proteins"/>
    <property type="match status" value="1"/>
</dbReference>
<keyword evidence="3" id="KW-0539">Nucleus</keyword>
<evidence type="ECO:0000256" key="2">
    <source>
        <dbReference type="ARBA" id="ARBA00023125"/>
    </source>
</evidence>
<evidence type="ECO:0000256" key="3">
    <source>
        <dbReference type="ARBA" id="ARBA00023242"/>
    </source>
</evidence>
<dbReference type="Pfam" id="PF01336">
    <property type="entry name" value="tRNA_anti-codon"/>
    <property type="match status" value="1"/>
</dbReference>
<comment type="subcellular location">
    <subcellularLocation>
        <location evidence="1">Nucleus</location>
    </subcellularLocation>
</comment>
<accession>A0A9R0ZLN9</accession>
<dbReference type="GO" id="GO:0005662">
    <property type="term" value="C:DNA replication factor A complex"/>
    <property type="evidence" value="ECO:0007669"/>
    <property type="project" value="TreeGrafter"/>
</dbReference>
<dbReference type="InterPro" id="IPR040260">
    <property type="entry name" value="RFA2-like"/>
</dbReference>
<dbReference type="AlphaFoldDB" id="A0A9R0ZLN9"/>
<dbReference type="SUPFAM" id="SSF50249">
    <property type="entry name" value="Nucleic acid-binding proteins"/>
    <property type="match status" value="1"/>
</dbReference>
<evidence type="ECO:0000256" key="1">
    <source>
        <dbReference type="ARBA" id="ARBA00004123"/>
    </source>
</evidence>
<dbReference type="GO" id="GO:0000724">
    <property type="term" value="P:double-strand break repair via homologous recombination"/>
    <property type="evidence" value="ECO:0007669"/>
    <property type="project" value="TreeGrafter"/>
</dbReference>
<dbReference type="GO" id="GO:0006289">
    <property type="term" value="P:nucleotide-excision repair"/>
    <property type="evidence" value="ECO:0007669"/>
    <property type="project" value="TreeGrafter"/>
</dbReference>
<keyword evidence="6" id="KW-1185">Reference proteome</keyword>
<dbReference type="PANTHER" id="PTHR13989:SF32">
    <property type="entry name" value="ROR1"/>
    <property type="match status" value="1"/>
</dbReference>
<feature type="domain" description="OB" evidence="4">
    <location>
        <begin position="80"/>
        <end position="138"/>
    </location>
</feature>
<dbReference type="GO" id="GO:0000781">
    <property type="term" value="C:chromosome, telomeric region"/>
    <property type="evidence" value="ECO:0007669"/>
    <property type="project" value="TreeGrafter"/>
</dbReference>
<gene>
    <name evidence="5" type="ORF">TRITD_7Av1G251800</name>
</gene>
<name>A0A9R0ZLN9_TRITD</name>
<dbReference type="EMBL" id="LT934123">
    <property type="protein sequence ID" value="VAI80238.1"/>
    <property type="molecule type" value="Genomic_DNA"/>
</dbReference>
<dbReference type="InterPro" id="IPR012340">
    <property type="entry name" value="NA-bd_OB-fold"/>
</dbReference>
<dbReference type="GO" id="GO:0006260">
    <property type="term" value="P:DNA replication"/>
    <property type="evidence" value="ECO:0007669"/>
    <property type="project" value="TreeGrafter"/>
</dbReference>